<accession>A0ABS1ZL53</accession>
<dbReference type="RefSeq" id="WP_203303324.1">
    <property type="nucleotide sequence ID" value="NZ_JAAEBW010000009.1"/>
</dbReference>
<evidence type="ECO:0000256" key="1">
    <source>
        <dbReference type="SAM" id="SignalP"/>
    </source>
</evidence>
<sequence>MKRMSAYLGLALAACLSCFSLSAFAEPISSAYQTAHRMAFATGEPQGVAMQRLELTLAMWRTGSQSTDESLASNLRASSNHFVMASAKAAPDDVGLSPC</sequence>
<name>A0ABS1ZL53_9PSED</name>
<dbReference type="PROSITE" id="PS51257">
    <property type="entry name" value="PROKAR_LIPOPROTEIN"/>
    <property type="match status" value="1"/>
</dbReference>
<reference evidence="2 3" key="1">
    <citation type="submission" date="2020-01" db="EMBL/GenBank/DDBJ databases">
        <title>Comparative genomics of meat spoilage bacteria.</title>
        <authorList>
            <person name="Hilgarth M."/>
            <person name="Vogel R.F."/>
        </authorList>
    </citation>
    <scope>NUCLEOTIDE SEQUENCE [LARGE SCALE GENOMIC DNA]</scope>
    <source>
        <strain evidence="2 3">TMW2.2077</strain>
    </source>
</reference>
<evidence type="ECO:0000313" key="2">
    <source>
        <dbReference type="EMBL" id="MBM1196746.1"/>
    </source>
</evidence>
<keyword evidence="1" id="KW-0732">Signal</keyword>
<dbReference type="Proteomes" id="UP000809529">
    <property type="component" value="Unassembled WGS sequence"/>
</dbReference>
<protein>
    <submittedName>
        <fullName evidence="2">Uncharacterized protein</fullName>
    </submittedName>
</protein>
<organism evidence="2 3">
    <name type="scientific">Pseudomonas weihenstephanensis</name>
    <dbReference type="NCBI Taxonomy" id="1608994"/>
    <lineage>
        <taxon>Bacteria</taxon>
        <taxon>Pseudomonadati</taxon>
        <taxon>Pseudomonadota</taxon>
        <taxon>Gammaproteobacteria</taxon>
        <taxon>Pseudomonadales</taxon>
        <taxon>Pseudomonadaceae</taxon>
        <taxon>Pseudomonas</taxon>
    </lineage>
</organism>
<proteinExistence type="predicted"/>
<dbReference type="EMBL" id="JAAEBW010000009">
    <property type="protein sequence ID" value="MBM1196746.1"/>
    <property type="molecule type" value="Genomic_DNA"/>
</dbReference>
<evidence type="ECO:0000313" key="3">
    <source>
        <dbReference type="Proteomes" id="UP000809529"/>
    </source>
</evidence>
<feature type="signal peptide" evidence="1">
    <location>
        <begin position="1"/>
        <end position="25"/>
    </location>
</feature>
<keyword evidence="3" id="KW-1185">Reference proteome</keyword>
<gene>
    <name evidence="2" type="ORF">GYN02_16395</name>
</gene>
<comment type="caution">
    <text evidence="2">The sequence shown here is derived from an EMBL/GenBank/DDBJ whole genome shotgun (WGS) entry which is preliminary data.</text>
</comment>
<feature type="chain" id="PRO_5047367840" evidence="1">
    <location>
        <begin position="26"/>
        <end position="99"/>
    </location>
</feature>